<evidence type="ECO:0000313" key="4">
    <source>
        <dbReference type="EMBL" id="SES06000.1"/>
    </source>
</evidence>
<keyword evidence="1 4" id="KW-0808">Transferase</keyword>
<evidence type="ECO:0000313" key="5">
    <source>
        <dbReference type="Proteomes" id="UP000198505"/>
    </source>
</evidence>
<feature type="domain" description="N-acetyltransferase" evidence="3">
    <location>
        <begin position="12"/>
        <end position="159"/>
    </location>
</feature>
<dbReference type="Pfam" id="PF00583">
    <property type="entry name" value="Acetyltransf_1"/>
    <property type="match status" value="1"/>
</dbReference>
<keyword evidence="5" id="KW-1185">Reference proteome</keyword>
<dbReference type="InterPro" id="IPR016181">
    <property type="entry name" value="Acyl_CoA_acyltransferase"/>
</dbReference>
<reference evidence="5" key="1">
    <citation type="submission" date="2016-10" db="EMBL/GenBank/DDBJ databases">
        <authorList>
            <person name="Varghese N."/>
            <person name="Submissions S."/>
        </authorList>
    </citation>
    <scope>NUCLEOTIDE SEQUENCE [LARGE SCALE GENOMIC DNA]</scope>
    <source>
        <strain evidence="5">CGMCC 1.6495</strain>
    </source>
</reference>
<dbReference type="EMBL" id="FOGS01000006">
    <property type="protein sequence ID" value="SES06000.1"/>
    <property type="molecule type" value="Genomic_DNA"/>
</dbReference>
<accession>A0A1H9U8U4</accession>
<dbReference type="InterPro" id="IPR050680">
    <property type="entry name" value="YpeA/RimI_acetyltransf"/>
</dbReference>
<gene>
    <name evidence="4" type="ORF">SAMN04487958_106158</name>
</gene>
<dbReference type="SUPFAM" id="SSF55729">
    <property type="entry name" value="Acyl-CoA N-acyltransferases (Nat)"/>
    <property type="match status" value="1"/>
</dbReference>
<proteinExistence type="predicted"/>
<name>A0A1H9U8U4_9GAMM</name>
<evidence type="ECO:0000256" key="2">
    <source>
        <dbReference type="ARBA" id="ARBA00023315"/>
    </source>
</evidence>
<dbReference type="GO" id="GO:0016747">
    <property type="term" value="F:acyltransferase activity, transferring groups other than amino-acyl groups"/>
    <property type="evidence" value="ECO:0007669"/>
    <property type="project" value="InterPro"/>
</dbReference>
<keyword evidence="2" id="KW-0012">Acyltransferase</keyword>
<sequence>MLWRRIGRYRVKMITELSHDDFQALAALEARALSGVSAALLGEALSGDAACVVGYWHDEQLTGYALLARLPFDAELQAMGVLPEHRGQGVGDRVLKAVLAVAARWQSERVLLEVRESNAAAIRLYKGAGFQQDGYRRDYYPAVHGAAGRESALLMSRSV</sequence>
<organism evidence="4 5">
    <name type="scientific">Vreelandella subterranea</name>
    <dbReference type="NCBI Taxonomy" id="416874"/>
    <lineage>
        <taxon>Bacteria</taxon>
        <taxon>Pseudomonadati</taxon>
        <taxon>Pseudomonadota</taxon>
        <taxon>Gammaproteobacteria</taxon>
        <taxon>Oceanospirillales</taxon>
        <taxon>Halomonadaceae</taxon>
        <taxon>Vreelandella</taxon>
    </lineage>
</organism>
<dbReference type="PANTHER" id="PTHR43420:SF12">
    <property type="entry name" value="N-ACETYLTRANSFERASE DOMAIN-CONTAINING PROTEIN"/>
    <property type="match status" value="1"/>
</dbReference>
<dbReference type="Proteomes" id="UP000198505">
    <property type="component" value="Unassembled WGS sequence"/>
</dbReference>
<evidence type="ECO:0000256" key="1">
    <source>
        <dbReference type="ARBA" id="ARBA00022679"/>
    </source>
</evidence>
<dbReference type="Gene3D" id="3.40.630.30">
    <property type="match status" value="1"/>
</dbReference>
<dbReference type="InterPro" id="IPR000182">
    <property type="entry name" value="GNAT_dom"/>
</dbReference>
<protein>
    <submittedName>
        <fullName evidence="4">Ribosomal-protein-alanine N-acetyltransferase</fullName>
    </submittedName>
</protein>
<evidence type="ECO:0000259" key="3">
    <source>
        <dbReference type="PROSITE" id="PS51186"/>
    </source>
</evidence>
<dbReference type="PROSITE" id="PS51186">
    <property type="entry name" value="GNAT"/>
    <property type="match status" value="1"/>
</dbReference>
<dbReference type="CDD" id="cd04301">
    <property type="entry name" value="NAT_SF"/>
    <property type="match status" value="1"/>
</dbReference>
<dbReference type="STRING" id="416874.SAMN04487958_106158"/>
<dbReference type="PANTHER" id="PTHR43420">
    <property type="entry name" value="ACETYLTRANSFERASE"/>
    <property type="match status" value="1"/>
</dbReference>
<dbReference type="AlphaFoldDB" id="A0A1H9U8U4"/>